<dbReference type="SUPFAM" id="SSF46689">
    <property type="entry name" value="Homeodomain-like"/>
    <property type="match status" value="1"/>
</dbReference>
<organism evidence="4 5">
    <name type="scientific">Amphibacillus xylanus (strain ATCC 51415 / DSM 6626 / JCM 7361 / LMG 17667 / NBRC 15112 / Ep01)</name>
    <dbReference type="NCBI Taxonomy" id="698758"/>
    <lineage>
        <taxon>Bacteria</taxon>
        <taxon>Bacillati</taxon>
        <taxon>Bacillota</taxon>
        <taxon>Bacilli</taxon>
        <taxon>Bacillales</taxon>
        <taxon>Bacillaceae</taxon>
        <taxon>Amphibacillus</taxon>
    </lineage>
</organism>
<dbReference type="PANTHER" id="PTHR33795">
    <property type="entry name" value="INSERTION ELEMENT IS150 PROTEIN INSJ"/>
    <property type="match status" value="1"/>
</dbReference>
<sequence length="169" mass="19820">MVKYNFEFKLEVVTAYLAGKGGYKSLANQFSIFDKSTVRKWVKVYETMGESGLKRRKSHKIYSVQFKLDVLQYKLRTEESYQDVALKFNMHEPSIVANWMRIWNKEGIDGLSKPKGRPPMSKKKKQKKNDNTLTRAQQLEREIELLRAENAYLKKLRASGINIPSRLRK</sequence>
<dbReference type="EMBL" id="AP012050">
    <property type="protein sequence ID" value="BAM46738.1"/>
    <property type="molecule type" value="Genomic_DNA"/>
</dbReference>
<dbReference type="Pfam" id="PF13518">
    <property type="entry name" value="HTH_28"/>
    <property type="match status" value="2"/>
</dbReference>
<dbReference type="InterPro" id="IPR010921">
    <property type="entry name" value="Trp_repressor/repl_initiator"/>
</dbReference>
<feature type="domain" description="Insertion element IS150 protein InsJ-like helix-turn-helix" evidence="3">
    <location>
        <begin position="66"/>
        <end position="118"/>
    </location>
</feature>
<dbReference type="Proteomes" id="UP000006294">
    <property type="component" value="Chromosome"/>
</dbReference>
<dbReference type="STRING" id="698758.AXY_06060"/>
<dbReference type="InterPro" id="IPR009057">
    <property type="entry name" value="Homeodomain-like_sf"/>
</dbReference>
<evidence type="ECO:0000313" key="4">
    <source>
        <dbReference type="EMBL" id="BAM46738.1"/>
    </source>
</evidence>
<gene>
    <name evidence="4" type="ordered locus">AXY_06060</name>
</gene>
<dbReference type="PATRIC" id="fig|698758.3.peg.608"/>
<dbReference type="InterPro" id="IPR055247">
    <property type="entry name" value="InsJ-like_HTH"/>
</dbReference>
<name>K0J6L2_AMPXN</name>
<dbReference type="KEGG" id="axl:AXY_06060"/>
<reference evidence="4 5" key="1">
    <citation type="submission" date="2011-01" db="EMBL/GenBank/DDBJ databases">
        <title>Whole genome sequence of Amphibacillus xylinus NBRC 15112.</title>
        <authorList>
            <person name="Nakazawa H."/>
            <person name="Katano Y."/>
            <person name="Nakamura S."/>
            <person name="Sasagawa M."/>
            <person name="Fukada J."/>
            <person name="Arai T."/>
            <person name="Sasakura N."/>
            <person name="Mochizuki D."/>
            <person name="Hosoyama A."/>
            <person name="Harada K."/>
            <person name="Horikawa H."/>
            <person name="Kato Y."/>
            <person name="Harada T."/>
            <person name="Sasaki K."/>
            <person name="Sekiguchi M."/>
            <person name="Hodoyama M."/>
            <person name="Nishiko R."/>
            <person name="Narita H."/>
            <person name="Hanamaki A."/>
            <person name="Hata C."/>
            <person name="Konno Y."/>
            <person name="Niimura Y."/>
            <person name="Yamazaki S."/>
            <person name="Fujita N."/>
        </authorList>
    </citation>
    <scope>NUCLEOTIDE SEQUENCE [LARGE SCALE GENOMIC DNA]</scope>
    <source>
        <strain evidence="5">ATCC 51415 / DSM 6626 / JCM 7361 / LMG 17667 / NBRC 15112 / Ep01</strain>
    </source>
</reference>
<evidence type="ECO:0000259" key="3">
    <source>
        <dbReference type="Pfam" id="PF13518"/>
    </source>
</evidence>
<evidence type="ECO:0000256" key="2">
    <source>
        <dbReference type="SAM" id="MobiDB-lite"/>
    </source>
</evidence>
<dbReference type="AlphaFoldDB" id="K0J6L2"/>
<dbReference type="GO" id="GO:0043565">
    <property type="term" value="F:sequence-specific DNA binding"/>
    <property type="evidence" value="ECO:0007669"/>
    <property type="project" value="InterPro"/>
</dbReference>
<feature type="domain" description="Insertion element IS150 protein InsJ-like helix-turn-helix" evidence="3">
    <location>
        <begin position="8"/>
        <end position="57"/>
    </location>
</feature>
<evidence type="ECO:0000313" key="5">
    <source>
        <dbReference type="Proteomes" id="UP000006294"/>
    </source>
</evidence>
<dbReference type="SUPFAM" id="SSF48295">
    <property type="entry name" value="TrpR-like"/>
    <property type="match status" value="1"/>
</dbReference>
<accession>K0J6L2</accession>
<dbReference type="eggNOG" id="COG2963">
    <property type="taxonomic scope" value="Bacteria"/>
</dbReference>
<feature type="compositionally biased region" description="Basic residues" evidence="2">
    <location>
        <begin position="114"/>
        <end position="127"/>
    </location>
</feature>
<comment type="similarity">
    <text evidence="1">Belongs to the IS150/IS1296 orfA family.</text>
</comment>
<evidence type="ECO:0000256" key="1">
    <source>
        <dbReference type="ARBA" id="ARBA00038232"/>
    </source>
</evidence>
<dbReference type="Gene3D" id="1.10.10.10">
    <property type="entry name" value="Winged helix-like DNA-binding domain superfamily/Winged helix DNA-binding domain"/>
    <property type="match status" value="1"/>
</dbReference>
<dbReference type="PANTHER" id="PTHR33795:SF1">
    <property type="entry name" value="INSERTION ELEMENT IS150 PROTEIN INSJ"/>
    <property type="match status" value="1"/>
</dbReference>
<dbReference type="InterPro" id="IPR036388">
    <property type="entry name" value="WH-like_DNA-bd_sf"/>
</dbReference>
<dbReference type="HOGENOM" id="CLU_027402_17_0_9"/>
<proteinExistence type="inferred from homology"/>
<protein>
    <submittedName>
        <fullName evidence="4">Putative transposase</fullName>
    </submittedName>
</protein>
<keyword evidence="5" id="KW-1185">Reference proteome</keyword>
<feature type="region of interest" description="Disordered" evidence="2">
    <location>
        <begin position="110"/>
        <end position="136"/>
    </location>
</feature>
<dbReference type="InterPro" id="IPR052057">
    <property type="entry name" value="IS150/IS1296_orfA-like"/>
</dbReference>